<dbReference type="InterPro" id="IPR000620">
    <property type="entry name" value="EamA_dom"/>
</dbReference>
<dbReference type="InterPro" id="IPR037185">
    <property type="entry name" value="EmrE-like"/>
</dbReference>
<dbReference type="EMBL" id="JAIZAY010000003">
    <property type="protein sequence ID" value="KAJ8044996.1"/>
    <property type="molecule type" value="Genomic_DNA"/>
</dbReference>
<organism evidence="8 9">
    <name type="scientific">Holothuria leucospilota</name>
    <name type="common">Black long sea cucumber</name>
    <name type="synonym">Mertensiothuria leucospilota</name>
    <dbReference type="NCBI Taxonomy" id="206669"/>
    <lineage>
        <taxon>Eukaryota</taxon>
        <taxon>Metazoa</taxon>
        <taxon>Echinodermata</taxon>
        <taxon>Eleutherozoa</taxon>
        <taxon>Echinozoa</taxon>
        <taxon>Holothuroidea</taxon>
        <taxon>Aspidochirotacea</taxon>
        <taxon>Aspidochirotida</taxon>
        <taxon>Holothuriidae</taxon>
        <taxon>Holothuria</taxon>
    </lineage>
</organism>
<feature type="domain" description="EamA" evidence="7">
    <location>
        <begin position="42"/>
        <end position="174"/>
    </location>
</feature>
<evidence type="ECO:0000256" key="4">
    <source>
        <dbReference type="ARBA" id="ARBA00023136"/>
    </source>
</evidence>
<accession>A0A9Q1CGQ0</accession>
<dbReference type="PANTHER" id="PTHR22911">
    <property type="entry name" value="ACYL-MALONYL CONDENSING ENZYME-RELATED"/>
    <property type="match status" value="1"/>
</dbReference>
<evidence type="ECO:0000256" key="5">
    <source>
        <dbReference type="SAM" id="MobiDB-lite"/>
    </source>
</evidence>
<comment type="subcellular location">
    <subcellularLocation>
        <location evidence="1">Membrane</location>
        <topology evidence="1">Multi-pass membrane protein</topology>
    </subcellularLocation>
</comment>
<comment type="caution">
    <text evidence="8">The sequence shown here is derived from an EMBL/GenBank/DDBJ whole genome shotgun (WGS) entry which is preliminary data.</text>
</comment>
<sequence length="360" mass="39922">MSEKRSTMGQLEKTDSEQKCNEMTHTVTIRLGTWLDTMYNRRGLFYALVVAVCWCFLDVVTKVLARSTHPLEIAFFRQTALVFVVTPCVVYRSDVIVKDSRYWRLLGLRGFFASVNTALRTAACIFLSIGNVSAIANTTPVFAGVLGWIILKERLTAKETVMSLVAVSGVILIAQPQFLFKSGSSENERYVGIIFAVGDAFTQALSIVFLRKLGGKSVHFLSAIAYYAVIGMFADCVLTTVLRSWTWPPCSPERLVMISFGPLVFGAQVCLAMACKLEKALYVSLILLTTICISIVLQFLLFKEFPNWISGIGTVLILFSALSLHILRGNTTQNLNQEEEQSEEAERSENIAESGCKTSL</sequence>
<dbReference type="OrthoDB" id="306876at2759"/>
<dbReference type="Proteomes" id="UP001152320">
    <property type="component" value="Chromosome 3"/>
</dbReference>
<reference evidence="8" key="1">
    <citation type="submission" date="2021-10" db="EMBL/GenBank/DDBJ databases">
        <title>Tropical sea cucumber genome reveals ecological adaptation and Cuvierian tubules defense mechanism.</title>
        <authorList>
            <person name="Chen T."/>
        </authorList>
    </citation>
    <scope>NUCLEOTIDE SEQUENCE</scope>
    <source>
        <strain evidence="8">Nanhai2018</strain>
        <tissue evidence="8">Muscle</tissue>
    </source>
</reference>
<feature type="transmembrane region" description="Helical" evidence="6">
    <location>
        <begin position="102"/>
        <end position="119"/>
    </location>
</feature>
<evidence type="ECO:0000313" key="8">
    <source>
        <dbReference type="EMBL" id="KAJ8044996.1"/>
    </source>
</evidence>
<feature type="transmembrane region" description="Helical" evidence="6">
    <location>
        <begin position="254"/>
        <end position="274"/>
    </location>
</feature>
<gene>
    <name evidence="8" type="ORF">HOLleu_07911</name>
</gene>
<evidence type="ECO:0000256" key="3">
    <source>
        <dbReference type="ARBA" id="ARBA00022989"/>
    </source>
</evidence>
<evidence type="ECO:0000313" key="9">
    <source>
        <dbReference type="Proteomes" id="UP001152320"/>
    </source>
</evidence>
<proteinExistence type="predicted"/>
<feature type="transmembrane region" description="Helical" evidence="6">
    <location>
        <begin position="44"/>
        <end position="65"/>
    </location>
</feature>
<feature type="transmembrane region" description="Helical" evidence="6">
    <location>
        <begin position="308"/>
        <end position="327"/>
    </location>
</feature>
<feature type="domain" description="EamA" evidence="7">
    <location>
        <begin position="192"/>
        <end position="322"/>
    </location>
</feature>
<feature type="transmembrane region" description="Helical" evidence="6">
    <location>
        <begin position="281"/>
        <end position="302"/>
    </location>
</feature>
<keyword evidence="3 6" id="KW-1133">Transmembrane helix</keyword>
<dbReference type="AlphaFoldDB" id="A0A9Q1CGQ0"/>
<evidence type="ECO:0000256" key="2">
    <source>
        <dbReference type="ARBA" id="ARBA00022692"/>
    </source>
</evidence>
<name>A0A9Q1CGQ0_HOLLE</name>
<feature type="transmembrane region" description="Helical" evidence="6">
    <location>
        <begin position="71"/>
        <end position="90"/>
    </location>
</feature>
<keyword evidence="2 6" id="KW-0812">Transmembrane</keyword>
<evidence type="ECO:0000259" key="7">
    <source>
        <dbReference type="Pfam" id="PF00892"/>
    </source>
</evidence>
<keyword evidence="9" id="KW-1185">Reference proteome</keyword>
<dbReference type="GO" id="GO:0016020">
    <property type="term" value="C:membrane"/>
    <property type="evidence" value="ECO:0007669"/>
    <property type="project" value="UniProtKB-SubCell"/>
</dbReference>
<protein>
    <submittedName>
        <fullName evidence="8">Solute carrier family 35 member G1</fullName>
    </submittedName>
</protein>
<evidence type="ECO:0000256" key="1">
    <source>
        <dbReference type="ARBA" id="ARBA00004141"/>
    </source>
</evidence>
<feature type="transmembrane region" description="Helical" evidence="6">
    <location>
        <begin position="223"/>
        <end position="242"/>
    </location>
</feature>
<feature type="region of interest" description="Disordered" evidence="5">
    <location>
        <begin position="335"/>
        <end position="360"/>
    </location>
</feature>
<feature type="transmembrane region" description="Helical" evidence="6">
    <location>
        <begin position="161"/>
        <end position="178"/>
    </location>
</feature>
<dbReference type="SUPFAM" id="SSF103481">
    <property type="entry name" value="Multidrug resistance efflux transporter EmrE"/>
    <property type="match status" value="2"/>
</dbReference>
<dbReference type="PANTHER" id="PTHR22911:SF6">
    <property type="entry name" value="SOLUTE CARRIER FAMILY 35 MEMBER G1"/>
    <property type="match status" value="1"/>
</dbReference>
<keyword evidence="4 6" id="KW-0472">Membrane</keyword>
<dbReference type="Pfam" id="PF00892">
    <property type="entry name" value="EamA"/>
    <property type="match status" value="2"/>
</dbReference>
<feature type="transmembrane region" description="Helical" evidence="6">
    <location>
        <begin position="125"/>
        <end position="149"/>
    </location>
</feature>
<evidence type="ECO:0000256" key="6">
    <source>
        <dbReference type="SAM" id="Phobius"/>
    </source>
</evidence>
<feature type="transmembrane region" description="Helical" evidence="6">
    <location>
        <begin position="190"/>
        <end position="211"/>
    </location>
</feature>